<organism evidence="4 5">
    <name type="scientific">Pocillopora damicornis</name>
    <name type="common">Cauliflower coral</name>
    <name type="synonym">Millepora damicornis</name>
    <dbReference type="NCBI Taxonomy" id="46731"/>
    <lineage>
        <taxon>Eukaryota</taxon>
        <taxon>Metazoa</taxon>
        <taxon>Cnidaria</taxon>
        <taxon>Anthozoa</taxon>
        <taxon>Hexacorallia</taxon>
        <taxon>Scleractinia</taxon>
        <taxon>Astrocoeniina</taxon>
        <taxon>Pocilloporidae</taxon>
        <taxon>Pocillopora</taxon>
    </lineage>
</organism>
<evidence type="ECO:0000313" key="5">
    <source>
        <dbReference type="Proteomes" id="UP000275408"/>
    </source>
</evidence>
<evidence type="ECO:0000259" key="3">
    <source>
        <dbReference type="PROSITE" id="PS50168"/>
    </source>
</evidence>
<keyword evidence="2" id="KW-0175">Coiled coil</keyword>
<dbReference type="SUPFAM" id="SSF47986">
    <property type="entry name" value="DEATH domain"/>
    <property type="match status" value="3"/>
</dbReference>
<feature type="domain" description="DED" evidence="3">
    <location>
        <begin position="5"/>
        <end position="83"/>
    </location>
</feature>
<evidence type="ECO:0000256" key="1">
    <source>
        <dbReference type="ARBA" id="ARBA00022703"/>
    </source>
</evidence>
<dbReference type="Gene3D" id="1.10.533.10">
    <property type="entry name" value="Death Domain, Fas"/>
    <property type="match status" value="4"/>
</dbReference>
<gene>
    <name evidence="4" type="ORF">pdam_00023286</name>
</gene>
<feature type="coiled-coil region" evidence="2">
    <location>
        <begin position="231"/>
        <end position="291"/>
    </location>
</feature>
<dbReference type="SMART" id="SM00031">
    <property type="entry name" value="DED"/>
    <property type="match status" value="3"/>
</dbReference>
<feature type="domain" description="DED" evidence="3">
    <location>
        <begin position="90"/>
        <end position="170"/>
    </location>
</feature>
<protein>
    <recommendedName>
        <fullName evidence="3">DED domain-containing protein</fullName>
    </recommendedName>
</protein>
<dbReference type="GO" id="GO:0042981">
    <property type="term" value="P:regulation of apoptotic process"/>
    <property type="evidence" value="ECO:0007669"/>
    <property type="project" value="InterPro"/>
</dbReference>
<name>A0A3M6U094_POCDA</name>
<dbReference type="AlphaFoldDB" id="A0A3M6U094"/>
<evidence type="ECO:0000313" key="4">
    <source>
        <dbReference type="EMBL" id="RMX47093.1"/>
    </source>
</evidence>
<feature type="domain" description="DED" evidence="3">
    <location>
        <begin position="240"/>
        <end position="320"/>
    </location>
</feature>
<dbReference type="Proteomes" id="UP000275408">
    <property type="component" value="Unassembled WGS sequence"/>
</dbReference>
<dbReference type="OrthoDB" id="5986623at2759"/>
<dbReference type="EMBL" id="RCHS01002492">
    <property type="protein sequence ID" value="RMX47093.1"/>
    <property type="molecule type" value="Genomic_DNA"/>
</dbReference>
<reference evidence="4 5" key="1">
    <citation type="journal article" date="2018" name="Sci. Rep.">
        <title>Comparative analysis of the Pocillopora damicornis genome highlights role of immune system in coral evolution.</title>
        <authorList>
            <person name="Cunning R."/>
            <person name="Bay R.A."/>
            <person name="Gillette P."/>
            <person name="Baker A.C."/>
            <person name="Traylor-Knowles N."/>
        </authorList>
    </citation>
    <scope>NUCLEOTIDE SEQUENCE [LARGE SCALE GENOMIC DNA]</scope>
    <source>
        <strain evidence="4">RSMAS</strain>
        <tissue evidence="4">Whole animal</tissue>
    </source>
</reference>
<proteinExistence type="predicted"/>
<comment type="caution">
    <text evidence="4">The sequence shown here is derived from an EMBL/GenBank/DDBJ whole genome shotgun (WGS) entry which is preliminary data.</text>
</comment>
<dbReference type="PANTHER" id="PTHR48169:SF7">
    <property type="entry name" value="CASPASE 10"/>
    <property type="match status" value="1"/>
</dbReference>
<feature type="coiled-coil region" evidence="2">
    <location>
        <begin position="81"/>
        <end position="111"/>
    </location>
</feature>
<keyword evidence="1" id="KW-0053">Apoptosis</keyword>
<evidence type="ECO:0000256" key="2">
    <source>
        <dbReference type="SAM" id="Coils"/>
    </source>
</evidence>
<accession>A0A3M6U094</accession>
<sequence length="360" mass="42574">MSYVEYNHLLFEISQRLDQLNQHGHLLFMCRGRVASRPEDIPDALSLFRELEEQDNLAIDQVELLTELLKGVGEWSLFQKVRKFEDKRKEYKELLKQISRALDESNQLQQLISVCTARETLEENERNTQTARIFFEKLERRGLFEFGRLDFLKGILSETERQDLVKKVQDFEKRRIDEDEFERRKAQAGSIVAAARVVSGREEHNNLAIDRVELLKELLKEVEEWSLFQKVRKFENKRKEYKELLEQISRALDESNQLQQLIAVCTERETLEENERKTQTARILLEKLERRRLFEFSRLDFLKGILSGIERQDLVKKVQDFEKRRIDEDEFERRKAQAGSIVAAARVVGGRVIGGELKLF</sequence>
<dbReference type="PROSITE" id="PS50168">
    <property type="entry name" value="DED"/>
    <property type="match status" value="3"/>
</dbReference>
<dbReference type="PANTHER" id="PTHR48169">
    <property type="entry name" value="DED DOMAIN-CONTAINING PROTEIN"/>
    <property type="match status" value="1"/>
</dbReference>
<dbReference type="Pfam" id="PF01335">
    <property type="entry name" value="DED"/>
    <property type="match status" value="3"/>
</dbReference>
<keyword evidence="5" id="KW-1185">Reference proteome</keyword>
<dbReference type="InterPro" id="IPR001875">
    <property type="entry name" value="DED_dom"/>
</dbReference>
<dbReference type="GO" id="GO:0006915">
    <property type="term" value="P:apoptotic process"/>
    <property type="evidence" value="ECO:0007669"/>
    <property type="project" value="UniProtKB-KW"/>
</dbReference>
<dbReference type="InterPro" id="IPR011029">
    <property type="entry name" value="DEATH-like_dom_sf"/>
</dbReference>